<accession>A0A6G9AV97</accession>
<proteinExistence type="predicted"/>
<dbReference type="Pfam" id="PF13480">
    <property type="entry name" value="Acetyltransf_6"/>
    <property type="match status" value="1"/>
</dbReference>
<keyword evidence="2" id="KW-0808">Transferase</keyword>
<dbReference type="GO" id="GO:0016740">
    <property type="term" value="F:transferase activity"/>
    <property type="evidence" value="ECO:0007669"/>
    <property type="project" value="UniProtKB-KW"/>
</dbReference>
<keyword evidence="3" id="KW-1185">Reference proteome</keyword>
<sequence>MTDYIIISQQNPPTADISEFCQPGFFFNESEHLRQQKGMFHLLTALNQRTGRSEARCAFFVGTEGAISPKAAPFGSVEFAENLPDTVLDELLQSLQETARFAGASTLRLVNYPHCYAPKQAERLTDTLVKQGFRVLKKDQNFFLSISENSFEENIDGSERRRLRKCREAGFQFAHWATPNIDKVVTFLQHIWLQKGYRPSLSPERLTCLLTDFSNQFDVFTVKDGAKLAALTVAVRVRQDILYNFMPASDPDYQSFSPMVMLIDGLFTYCQQQDIQLLDLGVSLDADRRPKPSLIRFKQNLGAQSSPKLIFEKTL</sequence>
<dbReference type="EMBL" id="CP050063">
    <property type="protein sequence ID" value="QIP16401.1"/>
    <property type="molecule type" value="Genomic_DNA"/>
</dbReference>
<evidence type="ECO:0000313" key="2">
    <source>
        <dbReference type="EMBL" id="QIP16401.1"/>
    </source>
</evidence>
<dbReference type="InterPro" id="IPR016181">
    <property type="entry name" value="Acyl_CoA_acyltransferase"/>
</dbReference>
<organism evidence="2 3">
    <name type="scientific">Spirosoma aureum</name>
    <dbReference type="NCBI Taxonomy" id="2692134"/>
    <lineage>
        <taxon>Bacteria</taxon>
        <taxon>Pseudomonadati</taxon>
        <taxon>Bacteroidota</taxon>
        <taxon>Cytophagia</taxon>
        <taxon>Cytophagales</taxon>
        <taxon>Cytophagaceae</taxon>
        <taxon>Spirosoma</taxon>
    </lineage>
</organism>
<dbReference type="SUPFAM" id="SSF55729">
    <property type="entry name" value="Acyl-CoA N-acyltransferases (Nat)"/>
    <property type="match status" value="1"/>
</dbReference>
<gene>
    <name evidence="2" type="ORF">G8759_29035</name>
</gene>
<feature type="domain" description="BioF2-like acetyltransferase" evidence="1">
    <location>
        <begin position="160"/>
        <end position="282"/>
    </location>
</feature>
<name>A0A6G9AV97_9BACT</name>
<dbReference type="Proteomes" id="UP000501802">
    <property type="component" value="Chromosome"/>
</dbReference>
<dbReference type="InterPro" id="IPR038740">
    <property type="entry name" value="BioF2-like_GNAT_dom"/>
</dbReference>
<dbReference type="KEGG" id="spib:G8759_29035"/>
<dbReference type="RefSeq" id="WP_167216275.1">
    <property type="nucleotide sequence ID" value="NZ_CP050063.1"/>
</dbReference>
<dbReference type="Gene3D" id="3.40.630.30">
    <property type="match status" value="1"/>
</dbReference>
<dbReference type="AlphaFoldDB" id="A0A6G9AV97"/>
<evidence type="ECO:0000313" key="3">
    <source>
        <dbReference type="Proteomes" id="UP000501802"/>
    </source>
</evidence>
<reference evidence="2 3" key="1">
    <citation type="submission" date="2020-03" db="EMBL/GenBank/DDBJ databases">
        <authorList>
            <person name="Kim M.K."/>
        </authorList>
    </citation>
    <scope>NUCLEOTIDE SEQUENCE [LARGE SCALE GENOMIC DNA]</scope>
    <source>
        <strain evidence="2 3">BT328</strain>
    </source>
</reference>
<evidence type="ECO:0000259" key="1">
    <source>
        <dbReference type="Pfam" id="PF13480"/>
    </source>
</evidence>
<protein>
    <submittedName>
        <fullName evidence="2">GNAT family N-acetyltransferase</fullName>
    </submittedName>
</protein>